<keyword evidence="2" id="KW-1133">Transmembrane helix</keyword>
<dbReference type="Gene3D" id="3.80.10.10">
    <property type="entry name" value="Ribonuclease Inhibitor"/>
    <property type="match status" value="1"/>
</dbReference>
<keyword evidence="3" id="KW-0732">Signal</keyword>
<accession>C6LZN0</accession>
<feature type="region of interest" description="Disordered" evidence="1">
    <location>
        <begin position="793"/>
        <end position="812"/>
    </location>
</feature>
<dbReference type="InterPro" id="IPR032675">
    <property type="entry name" value="LRR_dom_sf"/>
</dbReference>
<evidence type="ECO:0000256" key="1">
    <source>
        <dbReference type="SAM" id="MobiDB-lite"/>
    </source>
</evidence>
<feature type="signal peptide" evidence="3">
    <location>
        <begin position="1"/>
        <end position="16"/>
    </location>
</feature>
<keyword evidence="2" id="KW-0812">Transmembrane</keyword>
<dbReference type="PANTHER" id="PTHR48010:SF58">
    <property type="entry name" value="RECEPTOR PROTEIN KINASE-LIKE PROTEIN ZAR1"/>
    <property type="match status" value="1"/>
</dbReference>
<dbReference type="VEuPathDB" id="GiardiaDB:GL50581_4262"/>
<feature type="transmembrane region" description="Helical" evidence="2">
    <location>
        <begin position="765"/>
        <end position="789"/>
    </location>
</feature>
<evidence type="ECO:0000256" key="3">
    <source>
        <dbReference type="SAM" id="SignalP"/>
    </source>
</evidence>
<evidence type="ECO:0000313" key="5">
    <source>
        <dbReference type="Proteomes" id="UP000002488"/>
    </source>
</evidence>
<dbReference type="InterPro" id="IPR050994">
    <property type="entry name" value="At_inactive_RLKs"/>
</dbReference>
<dbReference type="Proteomes" id="UP000002488">
    <property type="component" value="Unassembled WGS sequence"/>
</dbReference>
<evidence type="ECO:0000256" key="2">
    <source>
        <dbReference type="SAM" id="Phobius"/>
    </source>
</evidence>
<dbReference type="AlphaFoldDB" id="C6LZN0"/>
<dbReference type="OrthoDB" id="676979at2759"/>
<dbReference type="EMBL" id="ACGJ01002924">
    <property type="protein sequence ID" value="EES98530.1"/>
    <property type="molecule type" value="Genomic_DNA"/>
</dbReference>
<feature type="region of interest" description="Disordered" evidence="1">
    <location>
        <begin position="728"/>
        <end position="763"/>
    </location>
</feature>
<protein>
    <submittedName>
        <fullName evidence="4">Leucine-rich repeat protein</fullName>
    </submittedName>
</protein>
<dbReference type="SUPFAM" id="SSF52058">
    <property type="entry name" value="L domain-like"/>
    <property type="match status" value="1"/>
</dbReference>
<sequence>MLQRLVILTFLVFGLADPASDALCLTTLFANTNGTGTWFNRTAWSTTIDTQSMCMLPGVVCSTSGQVTQLHLPGNGIIAPDVKHSLPSCIGSMAALEYLNLTGNAFKGQIPDLPAGIKTLDLTRNSFTALPSNLCSLASTLEMLLIANNPLTDGAIPGCAIGIPSVDFGRTQLSFPAGKTSLTVDASTKRLGLADISAPSASLTLPTTTTNQLVYLDLSNMGLSGTLSTDNFKALFMGTDIMLAYNQLEGELNLAAIAEGIQTQGYSKIRLLDLSNNNFKGLLNGVVELETLLPKFGTAISIIDISNNALVGVAPRLNEISNFRERFPHLVAIRASGNNFFCTKSVSSSRMSRAAAPDSDDDCILLMATGATVKEIVIPADYTDPENPIEEQRYYEVNLTLRSGSATKPLDISKFSSTDFSFGVYDQDPQTPVLIIEGVGLQADATDPVVFTTSGRTTTDAAYAAIRAYVGAIDDVASIPPGVVTAFWKSHELETHFALQSEVSNEQTIHSSEKESDTFLSTIYLTGSGESEELHEVVTKILEPMFAKFPKVRRYFSVSFTSTVEPYQYNTLKGYSLVSPASALADTYIGCFSYYTEYDITKLSDLMECMHPNGKFDQLPYILDTCTQELLVGRYNLPTAKLNAFNRCYRETRGVYQNRLEIYNNDVKPRGVGSTTVMRLGDDVFCVPRNSYCQFTYDTTNLTETAYQFVWAACDQLRSQLGEASTIGCPKYGEYEPETPDPDPTPTPDPEPEPEPSTNESSFNVGMTAGLIAGGVVVAVLIVVIPIVISKRRGPRPSTESEAAPLTGHDYA</sequence>
<comment type="caution">
    <text evidence="4">The sequence shown here is derived from an EMBL/GenBank/DDBJ whole genome shotgun (WGS) entry which is preliminary data.</text>
</comment>
<gene>
    <name evidence="4" type="ORF">GL50581_4262</name>
</gene>
<organism evidence="4 5">
    <name type="scientific">Giardia intestinalis (strain ATCC 50581 / GS clone H7)</name>
    <name type="common">Giardia lamblia</name>
    <dbReference type="NCBI Taxonomy" id="598745"/>
    <lineage>
        <taxon>Eukaryota</taxon>
        <taxon>Metamonada</taxon>
        <taxon>Diplomonadida</taxon>
        <taxon>Hexamitidae</taxon>
        <taxon>Giardiinae</taxon>
        <taxon>Giardia</taxon>
    </lineage>
</organism>
<dbReference type="PANTHER" id="PTHR48010">
    <property type="entry name" value="OS05G0588300 PROTEIN"/>
    <property type="match status" value="1"/>
</dbReference>
<evidence type="ECO:0000313" key="4">
    <source>
        <dbReference type="EMBL" id="EES98530.1"/>
    </source>
</evidence>
<feature type="chain" id="PRO_5002968059" evidence="3">
    <location>
        <begin position="17"/>
        <end position="812"/>
    </location>
</feature>
<reference evidence="4 5" key="1">
    <citation type="journal article" date="2009" name="PLoS Pathog.">
        <title>Draft genome sequencing of giardia intestinalis assemblage B isolate GS: is human giardiasis caused by two different species?</title>
        <authorList>
            <person name="Franzen O."/>
            <person name="Jerlstrom-Hultqvist J."/>
            <person name="Castro E."/>
            <person name="Sherwood E."/>
            <person name="Ankarklev J."/>
            <person name="Reiner D.S."/>
            <person name="Palm D."/>
            <person name="Andersson J.O."/>
            <person name="Andersson B."/>
            <person name="Svard S.G."/>
        </authorList>
    </citation>
    <scope>NUCLEOTIDE SEQUENCE [LARGE SCALE GENOMIC DNA]</scope>
    <source>
        <strain evidence="5">ATCC 50581 / GS clone H7</strain>
    </source>
</reference>
<name>C6LZN0_GIAIB</name>
<dbReference type="OMA" id="LMECMHP"/>
<keyword evidence="2" id="KW-0472">Membrane</keyword>
<proteinExistence type="predicted"/>